<dbReference type="GO" id="GO:0003677">
    <property type="term" value="F:DNA binding"/>
    <property type="evidence" value="ECO:0007669"/>
    <property type="project" value="InterPro"/>
</dbReference>
<dbReference type="PROSITE" id="PS50943">
    <property type="entry name" value="HTH_CROC1"/>
    <property type="match status" value="1"/>
</dbReference>
<dbReference type="Pfam" id="PF13443">
    <property type="entry name" value="HTH_26"/>
    <property type="match status" value="1"/>
</dbReference>
<feature type="domain" description="HTH cro/C1-type" evidence="1">
    <location>
        <begin position="6"/>
        <end position="61"/>
    </location>
</feature>
<dbReference type="InterPro" id="IPR010982">
    <property type="entry name" value="Lambda_DNA-bd_dom_sf"/>
</dbReference>
<organism evidence="2 3">
    <name type="scientific">Staphylococcus haemolyticus</name>
    <dbReference type="NCBI Taxonomy" id="1283"/>
    <lineage>
        <taxon>Bacteria</taxon>
        <taxon>Bacillati</taxon>
        <taxon>Bacillota</taxon>
        <taxon>Bacilli</taxon>
        <taxon>Bacillales</taxon>
        <taxon>Staphylococcaceae</taxon>
        <taxon>Staphylococcus</taxon>
    </lineage>
</organism>
<dbReference type="AlphaFoldDB" id="A0A2K0A6T4"/>
<evidence type="ECO:0000313" key="3">
    <source>
        <dbReference type="Proteomes" id="UP000053523"/>
    </source>
</evidence>
<dbReference type="CDD" id="cd00093">
    <property type="entry name" value="HTH_XRE"/>
    <property type="match status" value="1"/>
</dbReference>
<evidence type="ECO:0000259" key="1">
    <source>
        <dbReference type="PROSITE" id="PS50943"/>
    </source>
</evidence>
<gene>
    <name evidence="2" type="ORF">AL503_008020</name>
</gene>
<protein>
    <submittedName>
        <fullName evidence="2">XRE family transcriptional regulator</fullName>
    </submittedName>
</protein>
<dbReference type="SUPFAM" id="SSF47413">
    <property type="entry name" value="lambda repressor-like DNA-binding domains"/>
    <property type="match status" value="1"/>
</dbReference>
<dbReference type="Gene3D" id="1.10.260.40">
    <property type="entry name" value="lambda repressor-like DNA-binding domains"/>
    <property type="match status" value="1"/>
</dbReference>
<comment type="caution">
    <text evidence="2">The sequence shown here is derived from an EMBL/GenBank/DDBJ whole genome shotgun (WGS) entry which is preliminary data.</text>
</comment>
<sequence>MIQSRLSVLMAERGLKISDLYEETGISKTTLMAIAENTGKGVQFDTVDKLCNFLGVTPCEFFDYSPYIVETKKSNFSEGEIDGFEIKIKKQHYEKYFNLDMFVYSGDSNVIPLKKGEFDYYIPLVLQGSDHYTENEFYTFLSNMSISFRTEFINKLITKVKSQLKDLVINKQSFELIGGYTTIQFQLNDYIALKLFPDSEFETLKKFRIK</sequence>
<dbReference type="EMBL" id="LORN02000015">
    <property type="protein sequence ID" value="PNN20732.1"/>
    <property type="molecule type" value="Genomic_DNA"/>
</dbReference>
<evidence type="ECO:0000313" key="2">
    <source>
        <dbReference type="EMBL" id="PNN20732.1"/>
    </source>
</evidence>
<proteinExistence type="predicted"/>
<reference evidence="2 3" key="1">
    <citation type="submission" date="2017-12" db="EMBL/GenBank/DDBJ databases">
        <title>FDA dAtabase for Regulatory Grade micrObial Sequences (FDA-ARGOS): Supporting development and validation of Infectious Disease Dx tests.</title>
        <authorList>
            <person name="Hoffmann M."/>
            <person name="Allard M."/>
            <person name="Evans P."/>
            <person name="Brown E."/>
            <person name="Tallon L."/>
            <person name="Sadzewicz L."/>
            <person name="Sengamalay N."/>
            <person name="Ott S."/>
            <person name="Godinez A."/>
            <person name="Nagaraj S."/>
            <person name="Vavikolanu K."/>
            <person name="Aluvathingal J."/>
            <person name="Nadendla S."/>
            <person name="Sichtig H."/>
        </authorList>
    </citation>
    <scope>NUCLEOTIDE SEQUENCE [LARGE SCALE GENOMIC DNA]</scope>
    <source>
        <strain evidence="2 3">FDAARGOS_148</strain>
    </source>
</reference>
<dbReference type="Proteomes" id="UP000053523">
    <property type="component" value="Unassembled WGS sequence"/>
</dbReference>
<accession>A0A2K0A6T4</accession>
<dbReference type="SMART" id="SM00530">
    <property type="entry name" value="HTH_XRE"/>
    <property type="match status" value="1"/>
</dbReference>
<name>A0A2K0A6T4_STAHA</name>
<dbReference type="InterPro" id="IPR001387">
    <property type="entry name" value="Cro/C1-type_HTH"/>
</dbReference>
<dbReference type="RefSeq" id="WP_053020700.1">
    <property type="nucleotide sequence ID" value="NZ_CAJCGG010000021.1"/>
</dbReference>